<dbReference type="EMBL" id="NBNE01004984">
    <property type="protein sequence ID" value="OWZ04409.1"/>
    <property type="molecule type" value="Genomic_DNA"/>
</dbReference>
<protein>
    <submittedName>
        <fullName evidence="1">Transposase</fullName>
    </submittedName>
</protein>
<reference evidence="2" key="1">
    <citation type="submission" date="2017-03" db="EMBL/GenBank/DDBJ databases">
        <title>Phytopthora megakarya and P. palmivora, two closely related causual agents of cacao black pod achieved similar genome size and gene model numbers by different mechanisms.</title>
        <authorList>
            <person name="Ali S."/>
            <person name="Shao J."/>
            <person name="Larry D.J."/>
            <person name="Kronmiller B."/>
            <person name="Shen D."/>
            <person name="Strem M.D."/>
            <person name="Melnick R.L."/>
            <person name="Guiltinan M.J."/>
            <person name="Tyler B.M."/>
            <person name="Meinhardt L.W."/>
            <person name="Bailey B.A."/>
        </authorList>
    </citation>
    <scope>NUCLEOTIDE SEQUENCE [LARGE SCALE GENOMIC DNA]</scope>
    <source>
        <strain evidence="2">zdho120</strain>
    </source>
</reference>
<organism evidence="1 2">
    <name type="scientific">Phytophthora megakarya</name>
    <dbReference type="NCBI Taxonomy" id="4795"/>
    <lineage>
        <taxon>Eukaryota</taxon>
        <taxon>Sar</taxon>
        <taxon>Stramenopiles</taxon>
        <taxon>Oomycota</taxon>
        <taxon>Peronosporomycetes</taxon>
        <taxon>Peronosporales</taxon>
        <taxon>Peronosporaceae</taxon>
        <taxon>Phytophthora</taxon>
    </lineage>
</organism>
<gene>
    <name evidence="1" type="ORF">PHMEG_00023696</name>
</gene>
<proteinExistence type="predicted"/>
<name>A0A225VHG3_9STRA</name>
<dbReference type="Proteomes" id="UP000198211">
    <property type="component" value="Unassembled WGS sequence"/>
</dbReference>
<comment type="caution">
    <text evidence="1">The sequence shown here is derived from an EMBL/GenBank/DDBJ whole genome shotgun (WGS) entry which is preliminary data.</text>
</comment>
<dbReference type="InterPro" id="IPR012337">
    <property type="entry name" value="RNaseH-like_sf"/>
</dbReference>
<dbReference type="OrthoDB" id="166992at2759"/>
<accession>A0A225VHG3</accession>
<evidence type="ECO:0000313" key="2">
    <source>
        <dbReference type="Proteomes" id="UP000198211"/>
    </source>
</evidence>
<evidence type="ECO:0000313" key="1">
    <source>
        <dbReference type="EMBL" id="OWZ04409.1"/>
    </source>
</evidence>
<dbReference type="AlphaFoldDB" id="A0A225VHG3"/>
<dbReference type="SUPFAM" id="SSF53098">
    <property type="entry name" value="Ribonuclease H-like"/>
    <property type="match status" value="1"/>
</dbReference>
<keyword evidence="2" id="KW-1185">Reference proteome</keyword>
<sequence>MAAPPRPRGRPPSRAWLFFTPVTEPQKLESTTCRHCNQLVLYRKKWAIARAHLMKCDQFLQLMDSSTPSDVPEWYLAEIKRRQLKLKRIKAPKDLKVPQPPQTETTTFKVIQPVPVAVAAMPTVMQNVAENGVKVDVKKVEENVAMHLFTTMQMEKLLEENFELPFLMEIFGGYPEFKLPTKEKLMTELLDQCCENVKVRVDGFFKSGVVPVSLTVDFDIIGEGDAVVNYMAALASSEKYPMYLESVQAQNSGDAEANAEWAARDVARVLEKLTCPVAGCVMPCSTMDSRQTRQLLEKEFPSMHFHGCMRDGLLSFIQQLFSPSVRAGPDRKRAVTVPFFQDLQQFALQCKDLSFFLPRQETPWYLDGCLSCTNNMLHVTARRRLTVEEAYVAVLQAEPFLDVDSVMNQLFSSGSNGMDSDGHHAVNVAHLQTQLVKMVRSPQFVEKLRKYLEVLRPVHTVLFALRDESSLLLSEVYSSFSRLSRQFASITILLSDEKASLQALVRQQQERVLGPAHVLAYLLDPVLLGEDLPMDTKTDMEQKLLTSFGADADKEALYTQYADYKKFALNQKANKSETLGFRRLKERKKSPLQFWFSDGAKWPVLQAIACRIFVMPVCAISSPRVVLDAWVSRSLIGKKADMLTSEKLTYIRVNTRQLDRATVAGSSLDGMGQNPPSGSSVNDITASMIV</sequence>